<accession>A0A098GDX6</accession>
<evidence type="ECO:0000313" key="8">
    <source>
        <dbReference type="EMBL" id="CEG60192.1"/>
    </source>
</evidence>
<reference evidence="8" key="2">
    <citation type="submission" date="2014-09" db="EMBL/GenBank/DDBJ databases">
        <authorList>
            <person name="GOMEZ-VALERO Laura"/>
        </authorList>
    </citation>
    <scope>NUCLEOTIDE SEQUENCE</scope>
    <source>
        <strain evidence="8">ATCC33218</strain>
    </source>
</reference>
<dbReference type="Gene3D" id="2.40.240.50">
    <property type="entry name" value="Barwin-like endoglucanases"/>
    <property type="match status" value="1"/>
</dbReference>
<reference evidence="9 11" key="3">
    <citation type="submission" date="2016-10" db="EMBL/GenBank/DDBJ databases">
        <authorList>
            <person name="Varghese N."/>
            <person name="Submissions S."/>
        </authorList>
    </citation>
    <scope>NUCLEOTIDE SEQUENCE [LARGE SCALE GENOMIC DNA]</scope>
    <source>
        <strain evidence="9 11">ATCC 33218</strain>
    </source>
</reference>
<sequence>MKRIIIYIITGLACLVLSFFGLLHLQKVHKPVNTRNKTVQAETAKKVSAGAPLTNKNKAVTTKSALAASAALKENASKTATDMVLAAAASAQVMKVRAITPKKVLVKAGTVPKKESKNNAPKKVTIKNITLKKIPFEQLPGWNKSGVKNSLIAFRRSCKVFLKKKPSHPVGSQLIKLKAKDWLPACNEALSIDTTSEENAKAFFEKWFYPLELVKRKPVRGIFTGYYMPLVKGNLTRTKTYNTPIYGLPKHLNWNTVSKNRYTRQAIDKGGLQKKAPVIAWIHSPVDRVFLETEGSGVIKLTSGKRLYLGYAGENGAHYTSISNVLIKKGIMTKDTASKKAIERYLNNHPAKVDALLHKNKSFVFFENLKKPVAIGAHDIALTPGYSLAIDKRWIPLGSPLWLSTKKPHIQDNKLKRFHRLMIAQDTGGAIRGLVRGDVYWGSGKKASFLGENMKNEGRYWLFLPKHIFDRLTGSINKVF</sequence>
<dbReference type="InterPro" id="IPR026044">
    <property type="entry name" value="MltA"/>
</dbReference>
<evidence type="ECO:0000313" key="11">
    <source>
        <dbReference type="Proteomes" id="UP000182998"/>
    </source>
</evidence>
<dbReference type="Gene3D" id="2.40.40.10">
    <property type="entry name" value="RlpA-like domain"/>
    <property type="match status" value="1"/>
</dbReference>
<dbReference type="InterPro" id="IPR005300">
    <property type="entry name" value="MltA_B"/>
</dbReference>
<evidence type="ECO:0000256" key="6">
    <source>
        <dbReference type="SAM" id="Phobius"/>
    </source>
</evidence>
<keyword evidence="11" id="KW-1185">Reference proteome</keyword>
<evidence type="ECO:0000313" key="10">
    <source>
        <dbReference type="Proteomes" id="UP000032414"/>
    </source>
</evidence>
<dbReference type="GO" id="GO:0004553">
    <property type="term" value="F:hydrolase activity, hydrolyzing O-glycosyl compounds"/>
    <property type="evidence" value="ECO:0007669"/>
    <property type="project" value="InterPro"/>
</dbReference>
<gene>
    <name evidence="8" type="ORF">LMI_0871</name>
    <name evidence="9" type="ORF">SAMN02982997_02314</name>
</gene>
<dbReference type="AlphaFoldDB" id="A0A098GDX6"/>
<dbReference type="PANTHER" id="PTHR30124">
    <property type="entry name" value="MEMBRANE-BOUND LYTIC MUREIN TRANSGLYCOSYLASE A"/>
    <property type="match status" value="1"/>
</dbReference>
<dbReference type="HOGENOM" id="CLU_037751_0_1_6"/>
<dbReference type="CDD" id="cd14668">
    <property type="entry name" value="mlta_B"/>
    <property type="match status" value="1"/>
</dbReference>
<dbReference type="GO" id="GO:0009253">
    <property type="term" value="P:peptidoglycan catabolic process"/>
    <property type="evidence" value="ECO:0007669"/>
    <property type="project" value="TreeGrafter"/>
</dbReference>
<evidence type="ECO:0000256" key="1">
    <source>
        <dbReference type="ARBA" id="ARBA00001420"/>
    </source>
</evidence>
<dbReference type="GO" id="GO:0008933">
    <property type="term" value="F:peptidoglycan lytic transglycosylase activity"/>
    <property type="evidence" value="ECO:0007669"/>
    <property type="project" value="TreeGrafter"/>
</dbReference>
<evidence type="ECO:0000256" key="3">
    <source>
        <dbReference type="ARBA" id="ARBA00023239"/>
    </source>
</evidence>
<feature type="domain" description="Lytic transglycosylase MltA" evidence="7">
    <location>
        <begin position="230"/>
        <end position="367"/>
    </location>
</feature>
<dbReference type="EMBL" id="LN614830">
    <property type="protein sequence ID" value="CEG60192.1"/>
    <property type="molecule type" value="Genomic_DNA"/>
</dbReference>
<protein>
    <recommendedName>
        <fullName evidence="2">peptidoglycan lytic exotransglycosylase</fullName>
        <ecNumber evidence="2">4.2.2.n1</ecNumber>
    </recommendedName>
    <alternativeName>
        <fullName evidence="5">Murein hydrolase A</fullName>
    </alternativeName>
</protein>
<dbReference type="GO" id="GO:0009254">
    <property type="term" value="P:peptidoglycan turnover"/>
    <property type="evidence" value="ECO:0007669"/>
    <property type="project" value="InterPro"/>
</dbReference>
<dbReference type="InterPro" id="IPR036908">
    <property type="entry name" value="RlpA-like_sf"/>
</dbReference>
<keyword evidence="4" id="KW-0961">Cell wall biogenesis/degradation</keyword>
<dbReference type="SMART" id="SM00925">
    <property type="entry name" value="MltA"/>
    <property type="match status" value="1"/>
</dbReference>
<keyword evidence="6" id="KW-0472">Membrane</keyword>
<name>A0A098GDX6_LEGMI</name>
<dbReference type="STRING" id="451.B6N58_11080"/>
<dbReference type="OrthoDB" id="9783686at2"/>
<organism evidence="8 10">
    <name type="scientific">Legionella micdadei</name>
    <name type="common">Tatlockia micdadei</name>
    <dbReference type="NCBI Taxonomy" id="451"/>
    <lineage>
        <taxon>Bacteria</taxon>
        <taxon>Pseudomonadati</taxon>
        <taxon>Pseudomonadota</taxon>
        <taxon>Gammaproteobacteria</taxon>
        <taxon>Legionellales</taxon>
        <taxon>Legionellaceae</taxon>
        <taxon>Legionella</taxon>
    </lineage>
</organism>
<dbReference type="Pfam" id="PF06725">
    <property type="entry name" value="3D"/>
    <property type="match status" value="1"/>
</dbReference>
<keyword evidence="6" id="KW-1133">Transmembrane helix</keyword>
<dbReference type="PATRIC" id="fig|451.8.peg.373"/>
<dbReference type="PIRSF" id="PIRSF019422">
    <property type="entry name" value="MltA"/>
    <property type="match status" value="1"/>
</dbReference>
<keyword evidence="6" id="KW-0812">Transmembrane</keyword>
<dbReference type="EMBL" id="FMVN01000012">
    <property type="protein sequence ID" value="SCY63585.1"/>
    <property type="molecule type" value="Genomic_DNA"/>
</dbReference>
<dbReference type="SUPFAM" id="SSF50685">
    <property type="entry name" value="Barwin-like endoglucanases"/>
    <property type="match status" value="1"/>
</dbReference>
<dbReference type="RefSeq" id="WP_052679443.1">
    <property type="nucleotide sequence ID" value="NZ_JABTVM010000021.1"/>
</dbReference>
<dbReference type="KEGG" id="tmc:LMI_0871"/>
<proteinExistence type="predicted"/>
<dbReference type="InterPro" id="IPR010611">
    <property type="entry name" value="3D_dom"/>
</dbReference>
<dbReference type="Pfam" id="PF03562">
    <property type="entry name" value="MltA"/>
    <property type="match status" value="1"/>
</dbReference>
<keyword evidence="3" id="KW-0456">Lyase</keyword>
<evidence type="ECO:0000259" key="7">
    <source>
        <dbReference type="SMART" id="SM00925"/>
    </source>
</evidence>
<evidence type="ECO:0000256" key="5">
    <source>
        <dbReference type="ARBA" id="ARBA00030918"/>
    </source>
</evidence>
<reference evidence="10" key="1">
    <citation type="submission" date="2014-09" db="EMBL/GenBank/DDBJ databases">
        <authorList>
            <person name="Gomez-Valero L."/>
        </authorList>
    </citation>
    <scope>NUCLEOTIDE SEQUENCE [LARGE SCALE GENOMIC DNA]</scope>
    <source>
        <strain evidence="10">ATCC33218</strain>
    </source>
</reference>
<dbReference type="Proteomes" id="UP000032414">
    <property type="component" value="Chromosome I"/>
</dbReference>
<evidence type="ECO:0000256" key="4">
    <source>
        <dbReference type="ARBA" id="ARBA00023316"/>
    </source>
</evidence>
<comment type="catalytic activity">
    <reaction evidence="1">
        <text>Exolytic cleavage of the (1-&gt;4)-beta-glycosidic linkage between N-acetylmuramic acid (MurNAc) and N-acetylglucosamine (GlcNAc) residues in peptidoglycan, from either the reducing or the non-reducing ends of the peptidoglycan chains, with concomitant formation of a 1,6-anhydrobond in the MurNAc residue.</text>
        <dbReference type="EC" id="4.2.2.n1"/>
    </reaction>
</comment>
<dbReference type="GO" id="GO:0071555">
    <property type="term" value="P:cell wall organization"/>
    <property type="evidence" value="ECO:0007669"/>
    <property type="project" value="UniProtKB-KW"/>
</dbReference>
<dbReference type="Proteomes" id="UP000182998">
    <property type="component" value="Unassembled WGS sequence"/>
</dbReference>
<dbReference type="GO" id="GO:0019867">
    <property type="term" value="C:outer membrane"/>
    <property type="evidence" value="ECO:0007669"/>
    <property type="project" value="InterPro"/>
</dbReference>
<evidence type="ECO:0000256" key="2">
    <source>
        <dbReference type="ARBA" id="ARBA00012587"/>
    </source>
</evidence>
<dbReference type="EC" id="4.2.2.n1" evidence="2"/>
<dbReference type="PANTHER" id="PTHR30124:SF0">
    <property type="entry name" value="MEMBRANE-BOUND LYTIC MUREIN TRANSGLYCOSYLASE A"/>
    <property type="match status" value="1"/>
</dbReference>
<evidence type="ECO:0000313" key="9">
    <source>
        <dbReference type="EMBL" id="SCY63585.1"/>
    </source>
</evidence>
<dbReference type="CDD" id="cd14485">
    <property type="entry name" value="mltA_like_LT_A"/>
    <property type="match status" value="1"/>
</dbReference>
<feature type="transmembrane region" description="Helical" evidence="6">
    <location>
        <begin position="5"/>
        <end position="25"/>
    </location>
</feature>